<proteinExistence type="predicted"/>
<comment type="caution">
    <text evidence="2">The sequence shown here is derived from an EMBL/GenBank/DDBJ whole genome shotgun (WGS) entry which is preliminary data.</text>
</comment>
<keyword evidence="1" id="KW-0732">Signal</keyword>
<feature type="signal peptide" evidence="1">
    <location>
        <begin position="1"/>
        <end position="19"/>
    </location>
</feature>
<evidence type="ECO:0008006" key="4">
    <source>
        <dbReference type="Google" id="ProtNLM"/>
    </source>
</evidence>
<dbReference type="AlphaFoldDB" id="A0A081DEJ7"/>
<organism evidence="2 3">
    <name type="scientific">Nonlabens ulvanivorans</name>
    <name type="common">Persicivirga ulvanivorans</name>
    <dbReference type="NCBI Taxonomy" id="906888"/>
    <lineage>
        <taxon>Bacteria</taxon>
        <taxon>Pseudomonadati</taxon>
        <taxon>Bacteroidota</taxon>
        <taxon>Flavobacteriia</taxon>
        <taxon>Flavobacteriales</taxon>
        <taxon>Flavobacteriaceae</taxon>
        <taxon>Nonlabens</taxon>
    </lineage>
</organism>
<dbReference type="Proteomes" id="UP000028980">
    <property type="component" value="Unassembled WGS sequence"/>
</dbReference>
<gene>
    <name evidence="2" type="ORF">JCM19296_2950</name>
</gene>
<dbReference type="EMBL" id="BBLG01000008">
    <property type="protein sequence ID" value="GAK77343.1"/>
    <property type="molecule type" value="Genomic_DNA"/>
</dbReference>
<protein>
    <recommendedName>
        <fullName evidence="4">Lipoprotein</fullName>
    </recommendedName>
</protein>
<name>A0A081DEJ7_NONUL</name>
<evidence type="ECO:0000256" key="1">
    <source>
        <dbReference type="SAM" id="SignalP"/>
    </source>
</evidence>
<sequence length="192" mass="21965">MKQLLLLLLLISSVGCKEAQESSTTVYNDNVESQLTANKNILSTDKIFPQDFLGAYKGKLNITTSRGKESIPMEFHLLETTDSLNYQYKIFYGEERSERAYNLKKTHNPNLYLVDENNGIVLETAYADQTLFSTYEVMGNLLNCTEVFHDDYMEFMITMARVQDTSMTGNEESAIVKNYPLSVMQKAVLYKE</sequence>
<dbReference type="PROSITE" id="PS51257">
    <property type="entry name" value="PROKAR_LIPOPROTEIN"/>
    <property type="match status" value="1"/>
</dbReference>
<accession>A0A081DEJ7</accession>
<evidence type="ECO:0000313" key="3">
    <source>
        <dbReference type="Proteomes" id="UP000028980"/>
    </source>
</evidence>
<feature type="chain" id="PRO_5001756760" description="Lipoprotein" evidence="1">
    <location>
        <begin position="20"/>
        <end position="192"/>
    </location>
</feature>
<evidence type="ECO:0000313" key="2">
    <source>
        <dbReference type="EMBL" id="GAK77343.1"/>
    </source>
</evidence>
<reference evidence="2 3" key="1">
    <citation type="journal article" date="2014" name="Genome Announc.">
        <title>Draft Genome Sequences of Marine Flavobacterium Nonlabens Strains NR17, NR24, NR27, NR32, NR33, and Ara13.</title>
        <authorList>
            <person name="Nakanishi M."/>
            <person name="Meirelles P."/>
            <person name="Suzuki R."/>
            <person name="Takatani N."/>
            <person name="Mino S."/>
            <person name="Suda W."/>
            <person name="Oshima K."/>
            <person name="Hattori M."/>
            <person name="Ohkuma M."/>
            <person name="Hosokawa M."/>
            <person name="Miyashita K."/>
            <person name="Thompson F.L."/>
            <person name="Niwa A."/>
            <person name="Sawabe T."/>
            <person name="Sawabe T."/>
        </authorList>
    </citation>
    <scope>NUCLEOTIDE SEQUENCE [LARGE SCALE GENOMIC DNA]</scope>
    <source>
        <strain evidence="3">JCM19296</strain>
    </source>
</reference>